<dbReference type="InterPro" id="IPR009057">
    <property type="entry name" value="Homeodomain-like_sf"/>
</dbReference>
<dbReference type="EMBL" id="JACHTE010000007">
    <property type="protein sequence ID" value="MBB1089007.1"/>
    <property type="molecule type" value="Genomic_DNA"/>
</dbReference>
<dbReference type="PANTHER" id="PTHR47752">
    <property type="entry name" value="HTH-TYPE TRANSCRIPTIONAL REPRESSOR FABR"/>
    <property type="match status" value="1"/>
</dbReference>
<evidence type="ECO:0000256" key="3">
    <source>
        <dbReference type="SAM" id="MobiDB-lite"/>
    </source>
</evidence>
<dbReference type="SUPFAM" id="SSF46689">
    <property type="entry name" value="Homeodomain-like"/>
    <property type="match status" value="1"/>
</dbReference>
<feature type="DNA-binding region" description="H-T-H motif" evidence="2">
    <location>
        <begin position="81"/>
        <end position="100"/>
    </location>
</feature>
<evidence type="ECO:0000313" key="6">
    <source>
        <dbReference type="Proteomes" id="UP000552587"/>
    </source>
</evidence>
<dbReference type="AlphaFoldDB" id="A0A7W3U4V1"/>
<evidence type="ECO:0000256" key="2">
    <source>
        <dbReference type="PROSITE-ProRule" id="PRU00335"/>
    </source>
</evidence>
<evidence type="ECO:0000256" key="1">
    <source>
        <dbReference type="ARBA" id="ARBA00023125"/>
    </source>
</evidence>
<evidence type="ECO:0000313" key="5">
    <source>
        <dbReference type="EMBL" id="MBB1089007.1"/>
    </source>
</evidence>
<keyword evidence="1 2" id="KW-0238">DNA-binding</keyword>
<proteinExistence type="predicted"/>
<dbReference type="Pfam" id="PF00440">
    <property type="entry name" value="TetR_N"/>
    <property type="match status" value="1"/>
</dbReference>
<gene>
    <name evidence="5" type="primary">fabR</name>
    <name evidence="5" type="ORF">H4F99_10950</name>
</gene>
<feature type="domain" description="HTH tetR-type" evidence="4">
    <location>
        <begin position="57"/>
        <end position="118"/>
    </location>
</feature>
<dbReference type="PANTHER" id="PTHR47752:SF1">
    <property type="entry name" value="HTH-TYPE TRANSCRIPTIONAL REPRESSOR FABR"/>
    <property type="match status" value="1"/>
</dbReference>
<reference evidence="5 6" key="1">
    <citation type="submission" date="2020-07" db="EMBL/GenBank/DDBJ databases">
        <authorList>
            <person name="Xu S."/>
            <person name="Li A."/>
        </authorList>
    </citation>
    <scope>NUCLEOTIDE SEQUENCE [LARGE SCALE GENOMIC DNA]</scope>
    <source>
        <strain evidence="5 6">SG-8</strain>
    </source>
</reference>
<accession>A0A7W3U4V1</accession>
<organism evidence="5 6">
    <name type="scientific">Marilutibacter penaei</name>
    <dbReference type="NCBI Taxonomy" id="2759900"/>
    <lineage>
        <taxon>Bacteria</taxon>
        <taxon>Pseudomonadati</taxon>
        <taxon>Pseudomonadota</taxon>
        <taxon>Gammaproteobacteria</taxon>
        <taxon>Lysobacterales</taxon>
        <taxon>Lysobacteraceae</taxon>
        <taxon>Marilutibacter</taxon>
    </lineage>
</organism>
<keyword evidence="6" id="KW-1185">Reference proteome</keyword>
<comment type="caution">
    <text evidence="5">The sequence shown here is derived from an EMBL/GenBank/DDBJ whole genome shotgun (WGS) entry which is preliminary data.</text>
</comment>
<sequence length="258" mass="28476">MRVTIPVCRRAYIQPYINYVTAVDSAPPAFRIGHTRPVSTAALSPSHDDHGPGRKPSISREDILTAALKLLGPHRSVSSLSLREVAREAGIAPNSFYRHFRDMDELAVALIDLAGRSLRRIIGEARQRAAGGKRSVVRSSVEAFMEQLRADDTLLHVLLREGTVGSDAFKQAVDRELGFFEEELRLDLIRLARLDHATLHEPALAAKAITRLVFAVGGTAMDLPREKDPELIDQLSSMVRMIVTGARTLRADEGRGDR</sequence>
<dbReference type="Proteomes" id="UP000552587">
    <property type="component" value="Unassembled WGS sequence"/>
</dbReference>
<dbReference type="Gene3D" id="1.10.10.60">
    <property type="entry name" value="Homeodomain-like"/>
    <property type="match status" value="1"/>
</dbReference>
<dbReference type="InterPro" id="IPR050692">
    <property type="entry name" value="HTH_transcr_repressor_FabR"/>
</dbReference>
<dbReference type="InterPro" id="IPR001647">
    <property type="entry name" value="HTH_TetR"/>
</dbReference>
<dbReference type="Gene3D" id="1.10.357.10">
    <property type="entry name" value="Tetracycline Repressor, domain 2"/>
    <property type="match status" value="1"/>
</dbReference>
<feature type="region of interest" description="Disordered" evidence="3">
    <location>
        <begin position="38"/>
        <end position="58"/>
    </location>
</feature>
<name>A0A7W3U4V1_9GAMM</name>
<dbReference type="PROSITE" id="PS50977">
    <property type="entry name" value="HTH_TETR_2"/>
    <property type="match status" value="1"/>
</dbReference>
<dbReference type="NCBIfam" id="NF008402">
    <property type="entry name" value="PRK11202.1"/>
    <property type="match status" value="1"/>
</dbReference>
<evidence type="ECO:0000259" key="4">
    <source>
        <dbReference type="PROSITE" id="PS50977"/>
    </source>
</evidence>
<feature type="compositionally biased region" description="Basic and acidic residues" evidence="3">
    <location>
        <begin position="46"/>
        <end position="58"/>
    </location>
</feature>
<protein>
    <submittedName>
        <fullName evidence="5">HTH-type transcriptional repressor FabR</fullName>
    </submittedName>
</protein>
<dbReference type="GO" id="GO:0003677">
    <property type="term" value="F:DNA binding"/>
    <property type="evidence" value="ECO:0007669"/>
    <property type="project" value="UniProtKB-UniRule"/>
</dbReference>